<evidence type="ECO:0000313" key="6">
    <source>
        <dbReference type="EMBL" id="TSB45853.1"/>
    </source>
</evidence>
<dbReference type="InterPro" id="IPR003658">
    <property type="entry name" value="Anti-sigma_ant"/>
</dbReference>
<dbReference type="CDD" id="cd07043">
    <property type="entry name" value="STAS_anti-anti-sigma_factors"/>
    <property type="match status" value="1"/>
</dbReference>
<dbReference type="PANTHER" id="PTHR33495:SF9">
    <property type="entry name" value="ANTI-SIGMA-B FACTOR ANTAGONIST"/>
    <property type="match status" value="1"/>
</dbReference>
<accession>A0A553ZWN2</accession>
<dbReference type="PANTHER" id="PTHR33495">
    <property type="entry name" value="ANTI-SIGMA FACTOR ANTAGONIST TM_1081-RELATED-RELATED"/>
    <property type="match status" value="1"/>
</dbReference>
<dbReference type="EMBL" id="VLXZ01000008">
    <property type="protein sequence ID" value="TSB45853.1"/>
    <property type="molecule type" value="Genomic_DNA"/>
</dbReference>
<organism evidence="6 7">
    <name type="scientific">Alkalicoccobacillus porphyridii</name>
    <dbReference type="NCBI Taxonomy" id="2597270"/>
    <lineage>
        <taxon>Bacteria</taxon>
        <taxon>Bacillati</taxon>
        <taxon>Bacillota</taxon>
        <taxon>Bacilli</taxon>
        <taxon>Bacillales</taxon>
        <taxon>Bacillaceae</taxon>
        <taxon>Alkalicoccobacillus</taxon>
    </lineage>
</organism>
<dbReference type="OrthoDB" id="9793697at2"/>
<dbReference type="Proteomes" id="UP000318521">
    <property type="component" value="Unassembled WGS sequence"/>
</dbReference>
<dbReference type="SUPFAM" id="SSF52091">
    <property type="entry name" value="SpoIIaa-like"/>
    <property type="match status" value="1"/>
</dbReference>
<dbReference type="Pfam" id="PF01740">
    <property type="entry name" value="STAS"/>
    <property type="match status" value="1"/>
</dbReference>
<reference evidence="6 7" key="1">
    <citation type="submission" date="2019-07" db="EMBL/GenBank/DDBJ databases">
        <authorList>
            <person name="Park Y.J."/>
            <person name="Jeong S.E."/>
            <person name="Jung H.S."/>
        </authorList>
    </citation>
    <scope>NUCLEOTIDE SEQUENCE [LARGE SCALE GENOMIC DNA]</scope>
    <source>
        <strain evidence="7">P16(2019)</strain>
    </source>
</reference>
<evidence type="ECO:0000256" key="1">
    <source>
        <dbReference type="ARBA" id="ARBA00009013"/>
    </source>
</evidence>
<keyword evidence="2" id="KW-0597">Phosphoprotein</keyword>
<evidence type="ECO:0000256" key="2">
    <source>
        <dbReference type="ARBA" id="ARBA00022553"/>
    </source>
</evidence>
<dbReference type="AlphaFoldDB" id="A0A553ZWN2"/>
<protein>
    <recommendedName>
        <fullName evidence="4">Anti-sigma factor antagonist</fullName>
    </recommendedName>
</protein>
<dbReference type="InterPro" id="IPR036513">
    <property type="entry name" value="STAS_dom_sf"/>
</dbReference>
<evidence type="ECO:0000256" key="4">
    <source>
        <dbReference type="RuleBase" id="RU003749"/>
    </source>
</evidence>
<dbReference type="Gene3D" id="3.30.750.24">
    <property type="entry name" value="STAS domain"/>
    <property type="match status" value="1"/>
</dbReference>
<evidence type="ECO:0000313" key="7">
    <source>
        <dbReference type="Proteomes" id="UP000318521"/>
    </source>
</evidence>
<sequence>MNLDIQVEENGNQKNVLLSGEIDTYTAPKLREALIPLAEASGSQLIIDLSEVQYIDSTGLGIFVGVLKATDTNGGSLTLTGMTERIKRLFVITGLDEVITIVDRREEAK</sequence>
<comment type="function">
    <text evidence="3">Positive regulator of sigma-B activity. Non-phosphorylated RsbV binds to RsbW, preventing its association with sigma-B. When phosphorylated, releases RsbW, which is then free to complex with and inactivate sigma-B.</text>
</comment>
<keyword evidence="7" id="KW-1185">Reference proteome</keyword>
<feature type="domain" description="STAS" evidence="5">
    <location>
        <begin position="3"/>
        <end position="109"/>
    </location>
</feature>
<evidence type="ECO:0000256" key="3">
    <source>
        <dbReference type="ARBA" id="ARBA00024670"/>
    </source>
</evidence>
<evidence type="ECO:0000259" key="5">
    <source>
        <dbReference type="PROSITE" id="PS50801"/>
    </source>
</evidence>
<comment type="similarity">
    <text evidence="1 4">Belongs to the anti-sigma-factor antagonist family.</text>
</comment>
<dbReference type="NCBIfam" id="TIGR00377">
    <property type="entry name" value="ant_ant_sig"/>
    <property type="match status" value="1"/>
</dbReference>
<name>A0A553ZWN2_9BACI</name>
<proteinExistence type="inferred from homology"/>
<comment type="caution">
    <text evidence="6">The sequence shown here is derived from an EMBL/GenBank/DDBJ whole genome shotgun (WGS) entry which is preliminary data.</text>
</comment>
<dbReference type="PROSITE" id="PS50801">
    <property type="entry name" value="STAS"/>
    <property type="match status" value="1"/>
</dbReference>
<dbReference type="RefSeq" id="WP_143849193.1">
    <property type="nucleotide sequence ID" value="NZ_VLXZ01000008.1"/>
</dbReference>
<dbReference type="InterPro" id="IPR002645">
    <property type="entry name" value="STAS_dom"/>
</dbReference>
<dbReference type="GO" id="GO:0043856">
    <property type="term" value="F:anti-sigma factor antagonist activity"/>
    <property type="evidence" value="ECO:0007669"/>
    <property type="project" value="InterPro"/>
</dbReference>
<gene>
    <name evidence="6" type="ORF">FN960_13075</name>
</gene>